<dbReference type="Gene3D" id="3.30.160.20">
    <property type="match status" value="2"/>
</dbReference>
<evidence type="ECO:0000256" key="3">
    <source>
        <dbReference type="PROSITE-ProRule" id="PRU00266"/>
    </source>
</evidence>
<evidence type="ECO:0000256" key="4">
    <source>
        <dbReference type="SAM" id="MobiDB-lite"/>
    </source>
</evidence>
<reference evidence="6" key="1">
    <citation type="submission" date="2024-03" db="EMBL/GenBank/DDBJ databases">
        <title>WGS assembly of Saponaria officinalis var. Norfolk2.</title>
        <authorList>
            <person name="Jenkins J."/>
            <person name="Shu S."/>
            <person name="Grimwood J."/>
            <person name="Barry K."/>
            <person name="Goodstein D."/>
            <person name="Schmutz J."/>
            <person name="Leebens-Mack J."/>
            <person name="Osbourn A."/>
        </authorList>
    </citation>
    <scope>NUCLEOTIDE SEQUENCE [LARGE SCALE GENOMIC DNA]</scope>
    <source>
        <strain evidence="6">JIC</strain>
    </source>
</reference>
<dbReference type="Proteomes" id="UP001443914">
    <property type="component" value="Unassembled WGS sequence"/>
</dbReference>
<protein>
    <recommendedName>
        <fullName evidence="5">DRBM domain-containing protein</fullName>
    </recommendedName>
</protein>
<keyword evidence="1" id="KW-0677">Repeat</keyword>
<feature type="domain" description="DRBM" evidence="5">
    <location>
        <begin position="102"/>
        <end position="171"/>
    </location>
</feature>
<dbReference type="AlphaFoldDB" id="A0AAW1HJF4"/>
<comment type="caution">
    <text evidence="6">The sequence shown here is derived from an EMBL/GenBank/DDBJ whole genome shotgun (WGS) entry which is preliminary data.</text>
</comment>
<name>A0AAW1HJF4_SAPOF</name>
<dbReference type="EMBL" id="JBDFQZ010000011">
    <property type="protein sequence ID" value="KAK9676494.1"/>
    <property type="molecule type" value="Genomic_DNA"/>
</dbReference>
<feature type="region of interest" description="Disordered" evidence="4">
    <location>
        <begin position="229"/>
        <end position="264"/>
    </location>
</feature>
<dbReference type="SUPFAM" id="SSF54768">
    <property type="entry name" value="dsRNA-binding domain-like"/>
    <property type="match status" value="2"/>
</dbReference>
<dbReference type="GO" id="GO:0003723">
    <property type="term" value="F:RNA binding"/>
    <property type="evidence" value="ECO:0007669"/>
    <property type="project" value="UniProtKB-UniRule"/>
</dbReference>
<accession>A0AAW1HJF4</accession>
<evidence type="ECO:0000313" key="6">
    <source>
        <dbReference type="EMBL" id="KAK9676494.1"/>
    </source>
</evidence>
<keyword evidence="2 3" id="KW-0694">RNA-binding</keyword>
<feature type="domain" description="DRBM" evidence="5">
    <location>
        <begin position="15"/>
        <end position="84"/>
    </location>
</feature>
<dbReference type="Pfam" id="PF00035">
    <property type="entry name" value="dsrm"/>
    <property type="match status" value="2"/>
</dbReference>
<dbReference type="PANTHER" id="PTHR46031">
    <property type="match status" value="1"/>
</dbReference>
<evidence type="ECO:0000259" key="5">
    <source>
        <dbReference type="PROSITE" id="PS50137"/>
    </source>
</evidence>
<feature type="compositionally biased region" description="Polar residues" evidence="4">
    <location>
        <begin position="240"/>
        <end position="259"/>
    </location>
</feature>
<dbReference type="InterPro" id="IPR014720">
    <property type="entry name" value="dsRBD_dom"/>
</dbReference>
<keyword evidence="7" id="KW-1185">Reference proteome</keyword>
<dbReference type="SMART" id="SM00358">
    <property type="entry name" value="DSRM"/>
    <property type="match status" value="2"/>
</dbReference>
<dbReference type="PROSITE" id="PS50137">
    <property type="entry name" value="DS_RBD"/>
    <property type="match status" value="2"/>
</dbReference>
<gene>
    <name evidence="6" type="ORF">RND81_11G080700</name>
</gene>
<dbReference type="PANTHER" id="PTHR46031:SF37">
    <property type="entry name" value="DRBM DOMAIN-CONTAINING PROTEIN"/>
    <property type="match status" value="1"/>
</dbReference>
<evidence type="ECO:0000313" key="7">
    <source>
        <dbReference type="Proteomes" id="UP001443914"/>
    </source>
</evidence>
<organism evidence="6 7">
    <name type="scientific">Saponaria officinalis</name>
    <name type="common">Common soapwort</name>
    <name type="synonym">Lychnis saponaria</name>
    <dbReference type="NCBI Taxonomy" id="3572"/>
    <lineage>
        <taxon>Eukaryota</taxon>
        <taxon>Viridiplantae</taxon>
        <taxon>Streptophyta</taxon>
        <taxon>Embryophyta</taxon>
        <taxon>Tracheophyta</taxon>
        <taxon>Spermatophyta</taxon>
        <taxon>Magnoliopsida</taxon>
        <taxon>eudicotyledons</taxon>
        <taxon>Gunneridae</taxon>
        <taxon>Pentapetalae</taxon>
        <taxon>Caryophyllales</taxon>
        <taxon>Caryophyllaceae</taxon>
        <taxon>Caryophylleae</taxon>
        <taxon>Saponaria</taxon>
    </lineage>
</organism>
<evidence type="ECO:0000256" key="1">
    <source>
        <dbReference type="ARBA" id="ARBA00022737"/>
    </source>
</evidence>
<evidence type="ECO:0000256" key="2">
    <source>
        <dbReference type="ARBA" id="ARBA00022884"/>
    </source>
</evidence>
<proteinExistence type="predicted"/>
<sequence length="296" mass="32292">MNKPPCDIEISKIAMFKNKLQEYTQKKRLALPAYRTANEGLHHAPKFRATVCVDGAEYTSKSTFRRLRDAEQDAAKLACECILTNTQQNNDFGSTVQNEPGSNKSILHELTFKKHGDIPKYKTTLGEGKGSFPVYVSKVSVGDKTFTGAEAKNKRDAEQFAARAALDSFLGSDSGDAVNQMMSPKRKHFAAPVKANSSEFNQKKIKTAGAEVPGNASQVNRIVITSAPRSTPATRPVTLAPQSSTPVTRPVTSAPQSSTPVTRPVLRRRPNVPRIGFGMGNAVQGNRKVQQHAYFS</sequence>